<keyword evidence="2 7" id="KW-0349">Heme</keyword>
<dbReference type="Gene3D" id="1.10.630.10">
    <property type="entry name" value="Cytochrome P450"/>
    <property type="match status" value="1"/>
</dbReference>
<dbReference type="PRINTS" id="PR00463">
    <property type="entry name" value="EP450I"/>
</dbReference>
<keyword evidence="6 8" id="KW-0503">Monooxygenase</keyword>
<comment type="cofactor">
    <cofactor evidence="7">
        <name>heme</name>
        <dbReference type="ChEBI" id="CHEBI:30413"/>
    </cofactor>
</comment>
<dbReference type="InterPro" id="IPR036396">
    <property type="entry name" value="Cyt_P450_sf"/>
</dbReference>
<dbReference type="GO" id="GO:0016705">
    <property type="term" value="F:oxidoreductase activity, acting on paired donors, with incorporation or reduction of molecular oxygen"/>
    <property type="evidence" value="ECO:0007669"/>
    <property type="project" value="InterPro"/>
</dbReference>
<dbReference type="STRING" id="455432.AWN90_05340"/>
<dbReference type="GO" id="GO:0020037">
    <property type="term" value="F:heme binding"/>
    <property type="evidence" value="ECO:0007669"/>
    <property type="project" value="InterPro"/>
</dbReference>
<dbReference type="InterPro" id="IPR017972">
    <property type="entry name" value="Cyt_P450_CS"/>
</dbReference>
<gene>
    <name evidence="9" type="ORF">AWN90_05340</name>
</gene>
<evidence type="ECO:0000256" key="6">
    <source>
        <dbReference type="ARBA" id="ARBA00023033"/>
    </source>
</evidence>
<dbReference type="InterPro" id="IPR002401">
    <property type="entry name" value="Cyt_P450_E_grp-I"/>
</dbReference>
<keyword evidence="10" id="KW-1185">Reference proteome</keyword>
<proteinExistence type="inferred from homology"/>
<evidence type="ECO:0000256" key="3">
    <source>
        <dbReference type="ARBA" id="ARBA00022723"/>
    </source>
</evidence>
<evidence type="ECO:0000256" key="2">
    <source>
        <dbReference type="ARBA" id="ARBA00022617"/>
    </source>
</evidence>
<sequence>MSFPATTHETHLAPGGIPGLGHALRMRRDPLALFESLRPYGDVVRIKLGPQQVYVVTSTAVSTELFVSKYRSFDKGVAVEHFRSVFGSGLLSSDGETHRADRLLMQPAFHRDRLADYVELMREQVVEHTATWRDGDVLDARAALTAITLGVVTRAMISAKVGDELAAEIQLRLPRILDLSYRRAMNPLPLLNRLPLPHNREFADLVARLHPRIDAVIADYHRSETTKPDLLSMMLTARDESSGASMADDRIHDQVMTILLAGSETAATALSWIFLLLDDHPEVAARLLAELHEVLGERPVTAADLPRLTYTTQVIDESLRHSPPIWLITRRATEDVSLGGHLVPRGASVMLSPYLTGHDPTLIEDPDTFDPDRWAADRVTQPLRLAALPFGAGPRKCIGDSFAVVEAIVTIATILRRWRVRRQPGNTITKTAGLTYFPAGLRLTVGRVTGSS</sequence>
<comment type="similarity">
    <text evidence="1 8">Belongs to the cytochrome P450 family.</text>
</comment>
<keyword evidence="5 7" id="KW-0408">Iron</keyword>
<name>A0A164J3S0_9NOCA</name>
<evidence type="ECO:0000313" key="10">
    <source>
        <dbReference type="Proteomes" id="UP000076512"/>
    </source>
</evidence>
<dbReference type="InterPro" id="IPR001128">
    <property type="entry name" value="Cyt_P450"/>
</dbReference>
<feature type="binding site" description="axial binding residue" evidence="7">
    <location>
        <position position="397"/>
    </location>
    <ligand>
        <name>heme</name>
        <dbReference type="ChEBI" id="CHEBI:30413"/>
    </ligand>
    <ligandPart>
        <name>Fe</name>
        <dbReference type="ChEBI" id="CHEBI:18248"/>
    </ligandPart>
</feature>
<dbReference type="OrthoDB" id="7376058at2"/>
<dbReference type="RefSeq" id="WP_067578207.1">
    <property type="nucleotide sequence ID" value="NZ_JABMCZ010000003.1"/>
</dbReference>
<evidence type="ECO:0008006" key="11">
    <source>
        <dbReference type="Google" id="ProtNLM"/>
    </source>
</evidence>
<evidence type="ECO:0000256" key="8">
    <source>
        <dbReference type="RuleBase" id="RU000461"/>
    </source>
</evidence>
<dbReference type="GO" id="GO:0005506">
    <property type="term" value="F:iron ion binding"/>
    <property type="evidence" value="ECO:0007669"/>
    <property type="project" value="InterPro"/>
</dbReference>
<dbReference type="SUPFAM" id="SSF48264">
    <property type="entry name" value="Cytochrome P450"/>
    <property type="match status" value="1"/>
</dbReference>
<evidence type="ECO:0000256" key="7">
    <source>
        <dbReference type="PIRSR" id="PIRSR602401-1"/>
    </source>
</evidence>
<protein>
    <recommendedName>
        <fullName evidence="11">Cytochrome P450</fullName>
    </recommendedName>
</protein>
<keyword evidence="3 7" id="KW-0479">Metal-binding</keyword>
<dbReference type="InterPro" id="IPR050196">
    <property type="entry name" value="Cytochrome_P450_Monoox"/>
</dbReference>
<reference evidence="9 10" key="1">
    <citation type="submission" date="2016-04" db="EMBL/GenBank/DDBJ databases">
        <authorList>
            <person name="Evans L.H."/>
            <person name="Alamgir A."/>
            <person name="Owens N."/>
            <person name="Weber N.D."/>
            <person name="Virtaneva K."/>
            <person name="Barbian K."/>
            <person name="Babar A."/>
            <person name="Rosenke K."/>
        </authorList>
    </citation>
    <scope>NUCLEOTIDE SEQUENCE [LARGE SCALE GENOMIC DNA]</scope>
    <source>
        <strain evidence="9 10">IFM 0406</strain>
    </source>
</reference>
<dbReference type="PRINTS" id="PR00385">
    <property type="entry name" value="P450"/>
</dbReference>
<dbReference type="PANTHER" id="PTHR24291:SF50">
    <property type="entry name" value="BIFUNCTIONAL ALBAFLAVENONE MONOOXYGENASE_TERPENE SYNTHASE"/>
    <property type="match status" value="1"/>
</dbReference>
<dbReference type="Proteomes" id="UP000076512">
    <property type="component" value="Unassembled WGS sequence"/>
</dbReference>
<dbReference type="Pfam" id="PF00067">
    <property type="entry name" value="p450"/>
    <property type="match status" value="1"/>
</dbReference>
<dbReference type="GO" id="GO:0004497">
    <property type="term" value="F:monooxygenase activity"/>
    <property type="evidence" value="ECO:0007669"/>
    <property type="project" value="UniProtKB-KW"/>
</dbReference>
<comment type="caution">
    <text evidence="9">The sequence shown here is derived from an EMBL/GenBank/DDBJ whole genome shotgun (WGS) entry which is preliminary data.</text>
</comment>
<organism evidence="9 10">
    <name type="scientific">Nocardia terpenica</name>
    <dbReference type="NCBI Taxonomy" id="455432"/>
    <lineage>
        <taxon>Bacteria</taxon>
        <taxon>Bacillati</taxon>
        <taxon>Actinomycetota</taxon>
        <taxon>Actinomycetes</taxon>
        <taxon>Mycobacteriales</taxon>
        <taxon>Nocardiaceae</taxon>
        <taxon>Nocardia</taxon>
    </lineage>
</organism>
<dbReference type="PROSITE" id="PS00086">
    <property type="entry name" value="CYTOCHROME_P450"/>
    <property type="match status" value="1"/>
</dbReference>
<evidence type="ECO:0000313" key="9">
    <source>
        <dbReference type="EMBL" id="KZM70016.1"/>
    </source>
</evidence>
<keyword evidence="4 8" id="KW-0560">Oxidoreductase</keyword>
<dbReference type="EMBL" id="LWGR01000016">
    <property type="protein sequence ID" value="KZM70016.1"/>
    <property type="molecule type" value="Genomic_DNA"/>
</dbReference>
<dbReference type="PANTHER" id="PTHR24291">
    <property type="entry name" value="CYTOCHROME P450 FAMILY 4"/>
    <property type="match status" value="1"/>
</dbReference>
<evidence type="ECO:0000256" key="5">
    <source>
        <dbReference type="ARBA" id="ARBA00023004"/>
    </source>
</evidence>
<evidence type="ECO:0000256" key="1">
    <source>
        <dbReference type="ARBA" id="ARBA00010617"/>
    </source>
</evidence>
<accession>A0A164J3S0</accession>
<dbReference type="AlphaFoldDB" id="A0A164J3S0"/>
<evidence type="ECO:0000256" key="4">
    <source>
        <dbReference type="ARBA" id="ARBA00023002"/>
    </source>
</evidence>